<dbReference type="Pfam" id="PF21825">
    <property type="entry name" value="crAss001_48"/>
    <property type="match status" value="1"/>
</dbReference>
<dbReference type="EMBL" id="BK014827">
    <property type="protein sequence ID" value="DAD77563.1"/>
    <property type="molecule type" value="Genomic_DNA"/>
</dbReference>
<sequence length="66" mass="7609">MSDEKTIKEVTKERDELFSKVAKLVSFTTEQSVPDTRTITDRQYILLLIQQNVMQSYIAVLNARSS</sequence>
<protein>
    <submittedName>
        <fullName evidence="1">Uncharacterized protein</fullName>
    </submittedName>
</protein>
<evidence type="ECO:0000313" key="1">
    <source>
        <dbReference type="EMBL" id="DAD77563.1"/>
    </source>
</evidence>
<organism evidence="1">
    <name type="scientific">Siphoviridae sp. ctDwe1</name>
    <dbReference type="NCBI Taxonomy" id="2826200"/>
    <lineage>
        <taxon>Viruses</taxon>
        <taxon>Duplodnaviria</taxon>
        <taxon>Heunggongvirae</taxon>
        <taxon>Uroviricota</taxon>
        <taxon>Caudoviricetes</taxon>
    </lineage>
</organism>
<name>A0A8S5M6B4_9CAUD</name>
<proteinExistence type="predicted"/>
<reference evidence="1" key="1">
    <citation type="journal article" date="2021" name="Proc. Natl. Acad. Sci. U.S.A.">
        <title>A Catalog of Tens of Thousands of Viruses from Human Metagenomes Reveals Hidden Associations with Chronic Diseases.</title>
        <authorList>
            <person name="Tisza M.J."/>
            <person name="Buck C.B."/>
        </authorList>
    </citation>
    <scope>NUCLEOTIDE SEQUENCE</scope>
    <source>
        <strain evidence="1">CtDwe1</strain>
    </source>
</reference>
<dbReference type="InterPro" id="IPR054052">
    <property type="entry name" value="Y16Q-like"/>
</dbReference>
<accession>A0A8S5M6B4</accession>